<reference evidence="3" key="2">
    <citation type="submission" date="2011-03" db="EMBL/GenBank/DDBJ databases">
        <title>The complete genome of Desulfobacca acetoxidans DSM 11109.</title>
        <authorList>
            <consortium name="US DOE Joint Genome Institute (JGI-PGF)"/>
            <person name="Lucas S."/>
            <person name="Copeland A."/>
            <person name="Lapidus A."/>
            <person name="Bruce D."/>
            <person name="Goodwin L."/>
            <person name="Pitluck S."/>
            <person name="Peters L."/>
            <person name="Kyrpides N."/>
            <person name="Mavromatis K."/>
            <person name="Ivanova N."/>
            <person name="Ovchinnikova G."/>
            <person name="Teshima H."/>
            <person name="Detter J.C."/>
            <person name="Han C."/>
            <person name="Land M."/>
            <person name="Hauser L."/>
            <person name="Markowitz V."/>
            <person name="Cheng J.-F."/>
            <person name="Hugenholtz P."/>
            <person name="Woyke T."/>
            <person name="Wu D."/>
            <person name="Spring S."/>
            <person name="Schueler E."/>
            <person name="Brambilla E."/>
            <person name="Klenk H.-P."/>
            <person name="Eisen J.A."/>
        </authorList>
    </citation>
    <scope>NUCLEOTIDE SEQUENCE [LARGE SCALE GENOMIC DNA]</scope>
    <source>
        <strain evidence="3">ATCC 700848 / DSM 11109 / ASRB2</strain>
    </source>
</reference>
<keyword evidence="1" id="KW-0732">Signal</keyword>
<dbReference type="STRING" id="880072.Desac_2691"/>
<reference evidence="2 3" key="1">
    <citation type="journal article" date="2011" name="Stand. Genomic Sci.">
        <title>Complete genome sequence of the acetate-degrading sulfate reducer Desulfobacca acetoxidans type strain (ASRB2).</title>
        <authorList>
            <person name="Goker M."/>
            <person name="Teshima H."/>
            <person name="Lapidus A."/>
            <person name="Nolan M."/>
            <person name="Lucas S."/>
            <person name="Hammon N."/>
            <person name="Deshpande S."/>
            <person name="Cheng J.F."/>
            <person name="Tapia R."/>
            <person name="Han C."/>
            <person name="Goodwin L."/>
            <person name="Pitluck S."/>
            <person name="Huntemann M."/>
            <person name="Liolios K."/>
            <person name="Ivanova N."/>
            <person name="Pagani I."/>
            <person name="Mavromatis K."/>
            <person name="Ovchinikova G."/>
            <person name="Pati A."/>
            <person name="Chen A."/>
            <person name="Palaniappan K."/>
            <person name="Land M."/>
            <person name="Hauser L."/>
            <person name="Brambilla E.M."/>
            <person name="Rohde M."/>
            <person name="Spring S."/>
            <person name="Detter J.C."/>
            <person name="Woyke T."/>
            <person name="Bristow J."/>
            <person name="Eisen J.A."/>
            <person name="Markowitz V."/>
            <person name="Hugenholtz P."/>
            <person name="Kyrpides N.C."/>
            <person name="Klenk H.P."/>
        </authorList>
    </citation>
    <scope>NUCLEOTIDE SEQUENCE [LARGE SCALE GENOMIC DNA]</scope>
    <source>
        <strain evidence="3">ATCC 700848 / DSM 11109 / ASRB2</strain>
    </source>
</reference>
<evidence type="ECO:0000313" key="2">
    <source>
        <dbReference type="EMBL" id="AEB10506.1"/>
    </source>
</evidence>
<dbReference type="AlphaFoldDB" id="F2NIN1"/>
<feature type="signal peptide" evidence="1">
    <location>
        <begin position="1"/>
        <end position="23"/>
    </location>
</feature>
<feature type="chain" id="PRO_5003282650" evidence="1">
    <location>
        <begin position="24"/>
        <end position="468"/>
    </location>
</feature>
<dbReference type="SUPFAM" id="SSF56935">
    <property type="entry name" value="Porins"/>
    <property type="match status" value="1"/>
</dbReference>
<protein>
    <submittedName>
        <fullName evidence="2">Uncharacterized protein</fullName>
    </submittedName>
</protein>
<dbReference type="HOGENOM" id="CLU_583582_0_0_7"/>
<evidence type="ECO:0000256" key="1">
    <source>
        <dbReference type="SAM" id="SignalP"/>
    </source>
</evidence>
<name>F2NIN1_DESAR</name>
<dbReference type="KEGG" id="dao:Desac_2691"/>
<accession>F2NIN1</accession>
<proteinExistence type="predicted"/>
<evidence type="ECO:0000313" key="3">
    <source>
        <dbReference type="Proteomes" id="UP000000483"/>
    </source>
</evidence>
<dbReference type="RefSeq" id="WP_013707615.1">
    <property type="nucleotide sequence ID" value="NC_015388.1"/>
</dbReference>
<dbReference type="EMBL" id="CP002629">
    <property type="protein sequence ID" value="AEB10506.1"/>
    <property type="molecule type" value="Genomic_DNA"/>
</dbReference>
<gene>
    <name evidence="2" type="ordered locus">Desac_2691</name>
</gene>
<organism evidence="2 3">
    <name type="scientific">Desulfobacca acetoxidans (strain ATCC 700848 / DSM 11109 / ASRB2)</name>
    <dbReference type="NCBI Taxonomy" id="880072"/>
    <lineage>
        <taxon>Bacteria</taxon>
        <taxon>Pseudomonadati</taxon>
        <taxon>Thermodesulfobacteriota</taxon>
        <taxon>Desulfobaccia</taxon>
        <taxon>Desulfobaccales</taxon>
        <taxon>Desulfobaccaceae</taxon>
        <taxon>Desulfobacca</taxon>
    </lineage>
</organism>
<dbReference type="eggNOG" id="ENOG50338CY">
    <property type="taxonomic scope" value="Bacteria"/>
</dbReference>
<sequence>MKKRMFIALMVAVGMMLPLSAFGAADFTLGGYIKMETIWDSTQVNKNLLQFISRNNDANFQHGRLKFTAENTRMNFTIKGPKLWGATTTGFIEWDFDNHSNEYIMTGTPGGGWASPHKARIGLRHAMFRLNWPETELMMGQYWSLLTEEVPETANFGACTTAGQPFLREPQIRISQMFGIGPGKMTASFALAQPTNGLWGLQVNGTQAGTNPYSCESSETPKIVARVKYDADLWGKAAFWGAPRPFSVRVGGAWWRERFRRFAADPAAAANGQVFGNNNFTAAYVSSRDQQYLNHWLVEGSVFIPVIPTTTKNLAGTASLLTQWWVGAGLDGYFEDFATTASYLNYVSGAGVAANPLIGDRQLVQRFGGYVQAQYYFTNQWYTNIVWGINRAFGVDQDRWIGDTTANDPVKTNQHYYATLWYQPIKALKFGLEYTYVRTDYFQKRTTNSQISDYGENHRMMFCGFFYF</sequence>
<dbReference type="Proteomes" id="UP000000483">
    <property type="component" value="Chromosome"/>
</dbReference>
<keyword evidence="3" id="KW-1185">Reference proteome</keyword>